<evidence type="ECO:0000313" key="3">
    <source>
        <dbReference type="EMBL" id="RIY38115.1"/>
    </source>
</evidence>
<gene>
    <name evidence="2" type="ORF">CCAND93_850006</name>
    <name evidence="3" type="ORF">CKY20_00785</name>
</gene>
<dbReference type="Proteomes" id="UP000038200">
    <property type="component" value="Unassembled WGS sequence"/>
</dbReference>
<evidence type="ECO:0000256" key="1">
    <source>
        <dbReference type="SAM" id="Phobius"/>
    </source>
</evidence>
<keyword evidence="1" id="KW-1133">Transmembrane helix</keyword>
<accession>A0A0B7IRB5</accession>
<sequence length="78" mass="9014">MCVFDVKKVMKELKIGSLLIGKKAYLGVILGFFLTGMVWSTFLFDKDHDLIPVMIVITALIWAFIIPKIRKHVKYDKK</sequence>
<dbReference type="EMBL" id="CDOL01000278">
    <property type="protein sequence ID" value="CEN54370.1"/>
    <property type="molecule type" value="Genomic_DNA"/>
</dbReference>
<organism evidence="2 4">
    <name type="scientific">Capnocytophaga canis</name>
    <dbReference type="NCBI Taxonomy" id="1848903"/>
    <lineage>
        <taxon>Bacteria</taxon>
        <taxon>Pseudomonadati</taxon>
        <taxon>Bacteroidota</taxon>
        <taxon>Flavobacteriia</taxon>
        <taxon>Flavobacteriales</taxon>
        <taxon>Flavobacteriaceae</taxon>
        <taxon>Capnocytophaga</taxon>
    </lineage>
</organism>
<reference evidence="2 4" key="1">
    <citation type="submission" date="2015-01" db="EMBL/GenBank/DDBJ databases">
        <authorList>
            <person name="Xiang T."/>
            <person name="Song Y."/>
            <person name="Huang L."/>
            <person name="Wang B."/>
            <person name="Wu P."/>
        </authorList>
    </citation>
    <scope>NUCLEOTIDE SEQUENCE [LARGE SCALE GENOMIC DNA]</scope>
    <source>
        <strain evidence="2 4">CcD93</strain>
    </source>
</reference>
<name>A0A0B7IRB5_9FLAO</name>
<dbReference type="Proteomes" id="UP000265497">
    <property type="component" value="Unassembled WGS sequence"/>
</dbReference>
<feature type="transmembrane region" description="Helical" evidence="1">
    <location>
        <begin position="50"/>
        <end position="69"/>
    </location>
</feature>
<evidence type="ECO:0000313" key="4">
    <source>
        <dbReference type="Proteomes" id="UP000038200"/>
    </source>
</evidence>
<reference evidence="3 5" key="2">
    <citation type="submission" date="2017-08" db="EMBL/GenBank/DDBJ databases">
        <title>Capnocytophaga canis 17-158 assembly.</title>
        <authorList>
            <person name="Gulvik C.A."/>
        </authorList>
    </citation>
    <scope>NUCLEOTIDE SEQUENCE [LARGE SCALE GENOMIC DNA]</scope>
    <source>
        <strain evidence="3 5">17-158</strain>
    </source>
</reference>
<keyword evidence="1" id="KW-0812">Transmembrane</keyword>
<keyword evidence="1" id="KW-0472">Membrane</keyword>
<evidence type="ECO:0000313" key="5">
    <source>
        <dbReference type="Proteomes" id="UP000265497"/>
    </source>
</evidence>
<evidence type="ECO:0000313" key="2">
    <source>
        <dbReference type="EMBL" id="CEN54370.1"/>
    </source>
</evidence>
<proteinExistence type="predicted"/>
<dbReference type="AlphaFoldDB" id="A0A0B7IRB5"/>
<protein>
    <submittedName>
        <fullName evidence="2">Uncharacterized protein</fullName>
    </submittedName>
</protein>
<dbReference type="EMBL" id="NSDI01000001">
    <property type="protein sequence ID" value="RIY38115.1"/>
    <property type="molecule type" value="Genomic_DNA"/>
</dbReference>
<feature type="transmembrane region" description="Helical" evidence="1">
    <location>
        <begin position="24"/>
        <end position="44"/>
    </location>
</feature>